<evidence type="ECO:0000256" key="1">
    <source>
        <dbReference type="SAM" id="MobiDB-lite"/>
    </source>
</evidence>
<dbReference type="CDD" id="cd00077">
    <property type="entry name" value="HDc"/>
    <property type="match status" value="1"/>
</dbReference>
<name>W6MEF4_9GAMM</name>
<dbReference type="RefSeq" id="WP_082161386.1">
    <property type="nucleotide sequence ID" value="NZ_CBTJ020000111.1"/>
</dbReference>
<keyword evidence="2" id="KW-1133">Transmembrane helix</keyword>
<dbReference type="Gene3D" id="1.10.3210.10">
    <property type="entry name" value="Hypothetical protein af1432"/>
    <property type="match status" value="1"/>
</dbReference>
<dbReference type="PANTHER" id="PTHR45228">
    <property type="entry name" value="CYCLIC DI-GMP PHOSPHODIESTERASE TM_0186-RELATED"/>
    <property type="match status" value="1"/>
</dbReference>
<proteinExistence type="predicted"/>
<reference evidence="4" key="2">
    <citation type="submission" date="2014-03" db="EMBL/GenBank/DDBJ databases">
        <title>Candidatus Competibacter-lineage genomes retrieved from metagenomes reveal functional metabolic diversity.</title>
        <authorList>
            <person name="McIlroy S.J."/>
            <person name="Albertsen M."/>
            <person name="Andresen E.K."/>
            <person name="Saunders A.M."/>
            <person name="Kristiansen R."/>
            <person name="Stokholm-Bjerregaard M."/>
            <person name="Nielsen K.L."/>
            <person name="Nielsen P.H."/>
        </authorList>
    </citation>
    <scope>NUCLEOTIDE SEQUENCE</scope>
    <source>
        <strain evidence="4">Run_A_D11</strain>
    </source>
</reference>
<feature type="transmembrane region" description="Helical" evidence="2">
    <location>
        <begin position="50"/>
        <end position="69"/>
    </location>
</feature>
<dbReference type="GO" id="GO:0008081">
    <property type="term" value="F:phosphoric diester hydrolase activity"/>
    <property type="evidence" value="ECO:0007669"/>
    <property type="project" value="UniProtKB-ARBA"/>
</dbReference>
<feature type="transmembrane region" description="Helical" evidence="2">
    <location>
        <begin position="6"/>
        <end position="24"/>
    </location>
</feature>
<dbReference type="InterPro" id="IPR037522">
    <property type="entry name" value="HD_GYP_dom"/>
</dbReference>
<evidence type="ECO:0000313" key="4">
    <source>
        <dbReference type="EMBL" id="CDI04518.1"/>
    </source>
</evidence>
<dbReference type="EMBL" id="CBTJ020000111">
    <property type="protein sequence ID" value="CDI04518.1"/>
    <property type="molecule type" value="Genomic_DNA"/>
</dbReference>
<feature type="domain" description="HD-GYP" evidence="3">
    <location>
        <begin position="120"/>
        <end position="330"/>
    </location>
</feature>
<dbReference type="OrthoDB" id="9787688at2"/>
<accession>W6MEF4</accession>
<dbReference type="Pfam" id="PF13487">
    <property type="entry name" value="HD_5"/>
    <property type="match status" value="1"/>
</dbReference>
<feature type="region of interest" description="Disordered" evidence="1">
    <location>
        <begin position="332"/>
        <end position="359"/>
    </location>
</feature>
<evidence type="ECO:0000256" key="2">
    <source>
        <dbReference type="SAM" id="Phobius"/>
    </source>
</evidence>
<dbReference type="InterPro" id="IPR003607">
    <property type="entry name" value="HD/PDEase_dom"/>
</dbReference>
<dbReference type="InterPro" id="IPR052020">
    <property type="entry name" value="Cyclic_di-GMP/3'3'-cGAMP_PDE"/>
</dbReference>
<evidence type="ECO:0000313" key="5">
    <source>
        <dbReference type="Proteomes" id="UP000035760"/>
    </source>
</evidence>
<dbReference type="SMART" id="SM00471">
    <property type="entry name" value="HDc"/>
    <property type="match status" value="1"/>
</dbReference>
<dbReference type="PANTHER" id="PTHR45228:SF5">
    <property type="entry name" value="CYCLIC DI-GMP PHOSPHODIESTERASE VC_1348-RELATED"/>
    <property type="match status" value="1"/>
</dbReference>
<sequence>MLSYKSLTLSLIAVSAVLMIYNILKYRSIYLLTNNLLEKKEPLLNKASRVHHLLICFFCIGYFVIFFLLLNDRSIMSDLLVAIIFLFGSIFVFLDITLQIKLFSSIQKKHQSIIERNEQLNKTEDAAIFTLAYLAEIKHPETSHHIERTSNYVSLLARELQKLPEYKGYLTERYIKDIVKSAPLHDIGKIRVPDSILSKPGKLTSEEFEIIKLHCEYGADILRTAEKKLGFQSFLRIAIQITFSHHEKWNGEGYPRGLKGNKIPLSARIMAVADVYDALRTESYYKKKVSHEICCRVFMKEQGIHFDPDIVDAFFRCEKAFAEISEAYYERQDDPQLKSQNSTIPIKPAFEQSNSRLAP</sequence>
<dbReference type="PROSITE" id="PS51832">
    <property type="entry name" value="HD_GYP"/>
    <property type="match status" value="1"/>
</dbReference>
<protein>
    <submittedName>
        <fullName evidence="4">Sensory transduction system regulatory protein</fullName>
    </submittedName>
</protein>
<keyword evidence="5" id="KW-1185">Reference proteome</keyword>
<feature type="transmembrane region" description="Helical" evidence="2">
    <location>
        <begin position="75"/>
        <end position="98"/>
    </location>
</feature>
<evidence type="ECO:0000259" key="3">
    <source>
        <dbReference type="PROSITE" id="PS51832"/>
    </source>
</evidence>
<comment type="caution">
    <text evidence="4">The sequence shown here is derived from an EMBL/GenBank/DDBJ whole genome shotgun (WGS) entry which is preliminary data.</text>
</comment>
<reference evidence="4" key="1">
    <citation type="submission" date="2013-07" db="EMBL/GenBank/DDBJ databases">
        <authorList>
            <person name="McIlroy S."/>
        </authorList>
    </citation>
    <scope>NUCLEOTIDE SEQUENCE [LARGE SCALE GENOMIC DNA]</scope>
    <source>
        <strain evidence="4">Run_A_D11</strain>
    </source>
</reference>
<dbReference type="Proteomes" id="UP000035760">
    <property type="component" value="Unassembled WGS sequence"/>
</dbReference>
<dbReference type="AlphaFoldDB" id="W6MEF4"/>
<keyword evidence="2" id="KW-0812">Transmembrane</keyword>
<dbReference type="STRING" id="1400863.BN873_980119"/>
<keyword evidence="2" id="KW-0472">Membrane</keyword>
<organism evidence="4 5">
    <name type="scientific">Candidatus Competibacter denitrificans Run_A_D11</name>
    <dbReference type="NCBI Taxonomy" id="1400863"/>
    <lineage>
        <taxon>Bacteria</taxon>
        <taxon>Pseudomonadati</taxon>
        <taxon>Pseudomonadota</taxon>
        <taxon>Gammaproteobacteria</taxon>
        <taxon>Candidatus Competibacteraceae</taxon>
        <taxon>Candidatus Competibacter</taxon>
    </lineage>
</organism>
<gene>
    <name evidence="4" type="ORF">BN873_980119</name>
</gene>
<dbReference type="SUPFAM" id="SSF109604">
    <property type="entry name" value="HD-domain/PDEase-like"/>
    <property type="match status" value="1"/>
</dbReference>